<dbReference type="OrthoDB" id="9790331at2"/>
<protein>
    <recommendedName>
        <fullName evidence="2">Pyridoxamine 5'-phosphate oxidase N-terminal domain-containing protein</fullName>
    </recommendedName>
</protein>
<name>A0A2V2LI73_9RHOB</name>
<organism evidence="3 4">
    <name type="scientific">Meridianimarinicoccus roseus</name>
    <dbReference type="NCBI Taxonomy" id="2072018"/>
    <lineage>
        <taxon>Bacteria</taxon>
        <taxon>Pseudomonadati</taxon>
        <taxon>Pseudomonadota</taxon>
        <taxon>Alphaproteobacteria</taxon>
        <taxon>Rhodobacterales</taxon>
        <taxon>Paracoccaceae</taxon>
        <taxon>Meridianimarinicoccus</taxon>
    </lineage>
</organism>
<dbReference type="SUPFAM" id="SSF50475">
    <property type="entry name" value="FMN-binding split barrel"/>
    <property type="match status" value="1"/>
</dbReference>
<feature type="domain" description="Pyridoxamine 5'-phosphate oxidase N-terminal" evidence="2">
    <location>
        <begin position="81"/>
        <end position="175"/>
    </location>
</feature>
<evidence type="ECO:0000313" key="3">
    <source>
        <dbReference type="EMBL" id="PWR04622.1"/>
    </source>
</evidence>
<proteinExistence type="predicted"/>
<sequence>MTCRSRKASACSTGLRVPGRRTIPVSKTSVSREGGMPNACARIAFTPRVRDEQQRFGSAETTARVLSHASDDGVELGPREAAFLQARDGLYMATVSGTGWPYVQFRGGAAGFVQVIDSRTFGFADYRGSRQYIRTGNLRHDTRVSLVAVAYARRARRKLWAHARISEDRDMVDLLSGSGDRRAERGIIFSLAAFDWNCPQHIPVRLNDTERRDDEIARLRRVSRRWKTPPRRARETAPTPEPHGRASGRRMHWFPCMSRPIVRHAERNECIRACDGPGGRDDAERRRSAYRRGDGGTTPVAARQWANSRHGLFRAS</sequence>
<dbReference type="EMBL" id="QGKU01000003">
    <property type="protein sequence ID" value="PWR04622.1"/>
    <property type="molecule type" value="Genomic_DNA"/>
</dbReference>
<comment type="caution">
    <text evidence="3">The sequence shown here is derived from an EMBL/GenBank/DDBJ whole genome shotgun (WGS) entry which is preliminary data.</text>
</comment>
<dbReference type="Gene3D" id="2.30.110.10">
    <property type="entry name" value="Electron Transport, Fmn-binding Protein, Chain A"/>
    <property type="match status" value="1"/>
</dbReference>
<dbReference type="PANTHER" id="PTHR42815">
    <property type="entry name" value="FAD-BINDING, PUTATIVE (AFU_ORTHOLOGUE AFUA_6G07600)-RELATED"/>
    <property type="match status" value="1"/>
</dbReference>
<feature type="region of interest" description="Disordered" evidence="1">
    <location>
        <begin position="223"/>
        <end position="250"/>
    </location>
</feature>
<dbReference type="PANTHER" id="PTHR42815:SF2">
    <property type="entry name" value="FAD-BINDING, PUTATIVE (AFU_ORTHOLOGUE AFUA_6G07600)-RELATED"/>
    <property type="match status" value="1"/>
</dbReference>
<dbReference type="AlphaFoldDB" id="A0A2V2LI73"/>
<accession>A0A2V2LI73</accession>
<evidence type="ECO:0000313" key="4">
    <source>
        <dbReference type="Proteomes" id="UP000245680"/>
    </source>
</evidence>
<reference evidence="3 4" key="1">
    <citation type="submission" date="2018-05" db="EMBL/GenBank/DDBJ databases">
        <title>Rhodobacteraceae gen. nov., sp. nov. isolated from sea water.</title>
        <authorList>
            <person name="Ren Y."/>
        </authorList>
    </citation>
    <scope>NUCLEOTIDE SEQUENCE [LARGE SCALE GENOMIC DNA]</scope>
    <source>
        <strain evidence="3 4">TG-679</strain>
    </source>
</reference>
<dbReference type="Pfam" id="PF01243">
    <property type="entry name" value="PNPOx_N"/>
    <property type="match status" value="1"/>
</dbReference>
<dbReference type="InterPro" id="IPR012349">
    <property type="entry name" value="Split_barrel_FMN-bd"/>
</dbReference>
<dbReference type="Proteomes" id="UP000245680">
    <property type="component" value="Unassembled WGS sequence"/>
</dbReference>
<dbReference type="InterPro" id="IPR011576">
    <property type="entry name" value="Pyridox_Oxase_N"/>
</dbReference>
<evidence type="ECO:0000256" key="1">
    <source>
        <dbReference type="SAM" id="MobiDB-lite"/>
    </source>
</evidence>
<feature type="compositionally biased region" description="Basic and acidic residues" evidence="1">
    <location>
        <begin position="272"/>
        <end position="294"/>
    </location>
</feature>
<gene>
    <name evidence="3" type="ORF">DKT77_01260</name>
</gene>
<feature type="region of interest" description="Disordered" evidence="1">
    <location>
        <begin position="272"/>
        <end position="300"/>
    </location>
</feature>
<dbReference type="RefSeq" id="WP_109809923.1">
    <property type="nucleotide sequence ID" value="NZ_QGKU01000003.1"/>
</dbReference>
<evidence type="ECO:0000259" key="2">
    <source>
        <dbReference type="Pfam" id="PF01243"/>
    </source>
</evidence>
<keyword evidence="4" id="KW-1185">Reference proteome</keyword>